<dbReference type="PANTHER" id="PTHR23513">
    <property type="entry name" value="INTEGRAL MEMBRANE EFFLUX PROTEIN-RELATED"/>
    <property type="match status" value="1"/>
</dbReference>
<protein>
    <submittedName>
        <fullName evidence="7">Qsc4</fullName>
    </submittedName>
</protein>
<feature type="transmembrane region" description="Helical" evidence="6">
    <location>
        <begin position="218"/>
        <end position="243"/>
    </location>
</feature>
<evidence type="ECO:0000256" key="3">
    <source>
        <dbReference type="ARBA" id="ARBA00022692"/>
    </source>
</evidence>
<keyword evidence="4 6" id="KW-1133">Transmembrane helix</keyword>
<evidence type="ECO:0000256" key="6">
    <source>
        <dbReference type="SAM" id="Phobius"/>
    </source>
</evidence>
<comment type="subcellular location">
    <subcellularLocation>
        <location evidence="1">Cell membrane</location>
        <topology evidence="1">Multi-pass membrane protein</topology>
    </subcellularLocation>
</comment>
<proteinExistence type="predicted"/>
<evidence type="ECO:0000313" key="7">
    <source>
        <dbReference type="EMBL" id="CDG98252.1"/>
    </source>
</evidence>
<feature type="transmembrane region" description="Helical" evidence="6">
    <location>
        <begin position="280"/>
        <end position="296"/>
    </location>
</feature>
<feature type="transmembrane region" description="Helical" evidence="6">
    <location>
        <begin position="302"/>
        <end position="319"/>
    </location>
</feature>
<dbReference type="GO" id="GO:0005886">
    <property type="term" value="C:plasma membrane"/>
    <property type="evidence" value="ECO:0007669"/>
    <property type="project" value="UniProtKB-SubCell"/>
</dbReference>
<feature type="transmembrane region" description="Helical" evidence="6">
    <location>
        <begin position="5"/>
        <end position="26"/>
    </location>
</feature>
<comment type="caution">
    <text evidence="7">The sequence shown here is derived from an EMBL/GenBank/DDBJ whole genome shotgun (WGS) entry which is preliminary data.</text>
</comment>
<feature type="transmembrane region" description="Helical" evidence="6">
    <location>
        <begin position="38"/>
        <end position="58"/>
    </location>
</feature>
<evidence type="ECO:0000256" key="5">
    <source>
        <dbReference type="ARBA" id="ARBA00023136"/>
    </source>
</evidence>
<dbReference type="Gene3D" id="1.20.1250.20">
    <property type="entry name" value="MFS general substrate transporter like domains"/>
    <property type="match status" value="1"/>
</dbReference>
<feature type="transmembrane region" description="Helical" evidence="6">
    <location>
        <begin position="160"/>
        <end position="181"/>
    </location>
</feature>
<feature type="transmembrane region" description="Helical" evidence="6">
    <location>
        <begin position="365"/>
        <end position="385"/>
    </location>
</feature>
<gene>
    <name evidence="7" type="ORF">XBP1_2990036</name>
</gene>
<sequence>MIPILISALTSGISMAVFFTAISWFVEGSFHSTTLVSVVLSSGYILTFFILPKIGFFIDSNSAKKALNNIYILGLLNSVIFLFLTNINLNEIVLIATVIILTSIFTFIRSSDQVIRATYIKRVVSSEELYKANKNLELIRQGITFLSGGIAFFILEDKSISNVCIVSIFCFSISLFINIYVKKDNADKFDRVIDNNSGIKNTYKIGYGFFNGEVKRHVVLLSIFPYICVVSLNSIYPALFNVINAQIQYYALLVVPYGVGAIMGSLIGSKRSSLSLKNNYIIFGTISIIGLFLPVFFNHLYSVYLCLFLIALSHSRIRVIRNTIIMNEAGNQILGRLLSFNEMIFITLSVGLSILLGVLSDFLGFWVAWFMVIFLNVTVLFFILLSKDKK</sequence>
<evidence type="ECO:0000313" key="8">
    <source>
        <dbReference type="Proteomes" id="UP000028511"/>
    </source>
</evidence>
<feature type="transmembrane region" description="Helical" evidence="6">
    <location>
        <begin position="70"/>
        <end position="86"/>
    </location>
</feature>
<dbReference type="Proteomes" id="UP000028511">
    <property type="component" value="Unassembled WGS sequence"/>
</dbReference>
<feature type="transmembrane region" description="Helical" evidence="6">
    <location>
        <begin position="138"/>
        <end position="154"/>
    </location>
</feature>
<accession>A0A077NIJ1</accession>
<dbReference type="InterPro" id="IPR036259">
    <property type="entry name" value="MFS_trans_sf"/>
</dbReference>
<dbReference type="RefSeq" id="WP_080717845.1">
    <property type="nucleotide sequence ID" value="NZ_CAWLWN010000253.1"/>
</dbReference>
<organism evidence="7 8">
    <name type="scientific">Xenorhabdus bovienii str. puntauvense</name>
    <dbReference type="NCBI Taxonomy" id="1398201"/>
    <lineage>
        <taxon>Bacteria</taxon>
        <taxon>Pseudomonadati</taxon>
        <taxon>Pseudomonadota</taxon>
        <taxon>Gammaproteobacteria</taxon>
        <taxon>Enterobacterales</taxon>
        <taxon>Morganellaceae</taxon>
        <taxon>Xenorhabdus</taxon>
    </lineage>
</organism>
<dbReference type="SUPFAM" id="SSF103473">
    <property type="entry name" value="MFS general substrate transporter"/>
    <property type="match status" value="1"/>
</dbReference>
<evidence type="ECO:0000256" key="1">
    <source>
        <dbReference type="ARBA" id="ARBA00004651"/>
    </source>
</evidence>
<reference evidence="7" key="1">
    <citation type="submission" date="2013-07" db="EMBL/GenBank/DDBJ databases">
        <title>Sub-species coevolution in mutualistic symbiosis.</title>
        <authorList>
            <person name="Murfin K."/>
            <person name="Klassen J."/>
            <person name="Lee M."/>
            <person name="Forst S."/>
            <person name="Stock P."/>
            <person name="Goodrich-Blair H."/>
        </authorList>
    </citation>
    <scope>NUCLEOTIDE SEQUENCE [LARGE SCALE GENOMIC DNA]</scope>
    <source>
        <strain evidence="7">Puntauvense</strain>
    </source>
</reference>
<dbReference type="EMBL" id="CBSW010000222">
    <property type="protein sequence ID" value="CDG98252.1"/>
    <property type="molecule type" value="Genomic_DNA"/>
</dbReference>
<keyword evidence="3 6" id="KW-0812">Transmembrane</keyword>
<evidence type="ECO:0000256" key="2">
    <source>
        <dbReference type="ARBA" id="ARBA00022475"/>
    </source>
</evidence>
<feature type="transmembrane region" description="Helical" evidence="6">
    <location>
        <begin position="92"/>
        <end position="108"/>
    </location>
</feature>
<dbReference type="HOGENOM" id="CLU_709491_0_0_6"/>
<dbReference type="PANTHER" id="PTHR23513:SF11">
    <property type="entry name" value="STAPHYLOFERRIN A TRANSPORTER"/>
    <property type="match status" value="1"/>
</dbReference>
<keyword evidence="2" id="KW-1003">Cell membrane</keyword>
<dbReference type="AlphaFoldDB" id="A0A077NIJ1"/>
<name>A0A077NIJ1_XENBV</name>
<keyword evidence="5 6" id="KW-0472">Membrane</keyword>
<feature type="transmembrane region" description="Helical" evidence="6">
    <location>
        <begin position="340"/>
        <end position="359"/>
    </location>
</feature>
<evidence type="ECO:0000256" key="4">
    <source>
        <dbReference type="ARBA" id="ARBA00022989"/>
    </source>
</evidence>
<feature type="transmembrane region" description="Helical" evidence="6">
    <location>
        <begin position="249"/>
        <end position="268"/>
    </location>
</feature>